<evidence type="ECO:0000259" key="2">
    <source>
        <dbReference type="PROSITE" id="PS51286"/>
    </source>
</evidence>
<feature type="compositionally biased region" description="Gly residues" evidence="1">
    <location>
        <begin position="1088"/>
        <end position="1102"/>
    </location>
</feature>
<dbReference type="GO" id="GO:0003723">
    <property type="term" value="F:RNA binding"/>
    <property type="evidence" value="ECO:0007669"/>
    <property type="project" value="TreeGrafter"/>
</dbReference>
<feature type="region of interest" description="Disordered" evidence="1">
    <location>
        <begin position="896"/>
        <end position="918"/>
    </location>
</feature>
<dbReference type="PANTHER" id="PTHR21228:SF40">
    <property type="entry name" value="LD45607P"/>
    <property type="match status" value="1"/>
</dbReference>
<sequence length="1118" mass="115601">MLARLSRALIPMQGAHGLLSLASAGSAGSRLLGFEASEHVAAGGDGGAEQRTSSSGSRPFSNHGGSRSGTCSGVALPPPPRLPPWQGPYPVLAPVSASTAATMSSLWLARAGLSSSAAVRPHAPDGRQQQPARRDGGSSSSSSSSSSSIWRRRGSSAGGNRDINSGNGAERRARGREDDAVVRRGRGRGGRGRGGGGRGGVVLGFDDRQNNIRTGSSNGGSRPDRPPEYMAQYRTLEALGVALELLLPQLQRERDTTTLAAAFHKAVLLSLGDPVAADAGVRAAATAKARAAITTRLVAAYAPLVPHVTKAEHCSIPLWALAKAGAGGWGGGAEGEAAQQLAAALLAKLVQPGVLATASSQNMANALYALGLIREDRQRQGGGAAGWDPAALKDLAALARAVASRLTAAAGGPHSFEPQHLSNMLWGCAKLGWRDAEDVALLQSLAPAAAVAAPDMTPQQLSNSLWALAEVGCSRPEYKSAVKGLCREALRRLQTLQLAAAFKPQGLSNILLALEGLQLGSEQAALVAAVAAECELRHFAGFVPQHISNTAWALAKLEYGVGPEAPAEQQHFYASAVDAVMRPEVMAGATPQHWSNLLYALALVRHQPPPELLDAGAAAAELRQGNSQECANVLLALAVLRLRHVGLKAAVCGRLGELQKSNPGRVSTQHVANSLWALAVFGDLDAAAAALAVQLAHEAVGRPLHSFIPEQLCQLWQAQQELGGEVAAALGSSPCLQAAMAAAVEAKWAESTKRSGQQKQVAAALRRLQQQGRLPNLASVQEEVVVPGVLGPSDIVLRWEHDGQQQAEVAVEFDGPTHYLANRPHDPSAVDGRTALRNRQLVRAFGEGRVLCVPYWEWDELYGAQQQSQRQEAYLLRRLQPLLLLQPELQPLPQQAEPLPAAEGHGAGVGEDGSCGDEDGCVHKAPTVGATEAAAALDHHGDVSPTTAAAAAEATPFLLLQPPMPATAAPDVAVGTTPSPKQPPLLPELLCGGGSGCQQLAHLQPQEAEPGPQHRAAHQAAQGSSVAAAATRFGGSGAVGGKQPAGPVGSGALNEEGKQQQQQGQQQQREGKQRRGRRSSSSASGAKQYGGVGADAGAGAGAGSPAKRRQLAAAGCEA</sequence>
<feature type="compositionally biased region" description="Polar residues" evidence="1">
    <location>
        <begin position="211"/>
        <end position="220"/>
    </location>
</feature>
<dbReference type="InterPro" id="IPR013584">
    <property type="entry name" value="RAP"/>
</dbReference>
<dbReference type="GO" id="GO:0009507">
    <property type="term" value="C:chloroplast"/>
    <property type="evidence" value="ECO:0007669"/>
    <property type="project" value="GOC"/>
</dbReference>
<gene>
    <name evidence="3" type="ORF">HYH02_014628</name>
</gene>
<evidence type="ECO:0000313" key="3">
    <source>
        <dbReference type="EMBL" id="KAG2427223.1"/>
    </source>
</evidence>
<proteinExistence type="predicted"/>
<dbReference type="EMBL" id="JAEHOD010000102">
    <property type="protein sequence ID" value="KAG2427223.1"/>
    <property type="molecule type" value="Genomic_DNA"/>
</dbReference>
<feature type="domain" description="RAP" evidence="2">
    <location>
        <begin position="809"/>
        <end position="877"/>
    </location>
</feature>
<feature type="compositionally biased region" description="Low complexity" evidence="1">
    <location>
        <begin position="1059"/>
        <end position="1068"/>
    </location>
</feature>
<feature type="region of interest" description="Disordered" evidence="1">
    <location>
        <begin position="42"/>
        <end position="79"/>
    </location>
</feature>
<protein>
    <recommendedName>
        <fullName evidence="2">RAP domain-containing protein</fullName>
    </recommendedName>
</protein>
<feature type="region of interest" description="Disordered" evidence="1">
    <location>
        <begin position="1005"/>
        <end position="1118"/>
    </location>
</feature>
<comment type="caution">
    <text evidence="3">The sequence shown here is derived from an EMBL/GenBank/DDBJ whole genome shotgun (WGS) entry which is preliminary data.</text>
</comment>
<feature type="compositionally biased region" description="Gly residues" evidence="1">
    <location>
        <begin position="192"/>
        <end position="202"/>
    </location>
</feature>
<dbReference type="GO" id="GO:0044528">
    <property type="term" value="P:regulation of mitochondrial mRNA stability"/>
    <property type="evidence" value="ECO:0007669"/>
    <property type="project" value="TreeGrafter"/>
</dbReference>
<dbReference type="AlphaFoldDB" id="A0A835SHE2"/>
<feature type="compositionally biased region" description="Polar residues" evidence="1">
    <location>
        <begin position="50"/>
        <end position="71"/>
    </location>
</feature>
<dbReference type="GO" id="GO:0035770">
    <property type="term" value="C:ribonucleoprotein granule"/>
    <property type="evidence" value="ECO:0007669"/>
    <property type="project" value="TreeGrafter"/>
</dbReference>
<feature type="compositionally biased region" description="Low complexity" evidence="1">
    <location>
        <begin position="137"/>
        <end position="149"/>
    </location>
</feature>
<feature type="compositionally biased region" description="Low complexity" evidence="1">
    <location>
        <begin position="1018"/>
        <end position="1030"/>
    </location>
</feature>
<accession>A0A835SHE2</accession>
<name>A0A835SHE2_9CHLO</name>
<feature type="region of interest" description="Disordered" evidence="1">
    <location>
        <begin position="117"/>
        <end position="228"/>
    </location>
</feature>
<dbReference type="GO" id="GO:0005759">
    <property type="term" value="C:mitochondrial matrix"/>
    <property type="evidence" value="ECO:0007669"/>
    <property type="project" value="TreeGrafter"/>
</dbReference>
<feature type="region of interest" description="Disordered" evidence="1">
    <location>
        <begin position="969"/>
        <end position="990"/>
    </location>
</feature>
<evidence type="ECO:0000256" key="1">
    <source>
        <dbReference type="SAM" id="MobiDB-lite"/>
    </source>
</evidence>
<keyword evidence="4" id="KW-1185">Reference proteome</keyword>
<feature type="compositionally biased region" description="Basic and acidic residues" evidence="1">
    <location>
        <begin position="169"/>
        <end position="182"/>
    </location>
</feature>
<reference evidence="3" key="1">
    <citation type="journal article" date="2020" name="bioRxiv">
        <title>Comparative genomics of Chlamydomonas.</title>
        <authorList>
            <person name="Craig R.J."/>
            <person name="Hasan A.R."/>
            <person name="Ness R.W."/>
            <person name="Keightley P.D."/>
        </authorList>
    </citation>
    <scope>NUCLEOTIDE SEQUENCE</scope>
    <source>
        <strain evidence="3">CCAP 11/173</strain>
    </source>
</reference>
<dbReference type="PANTHER" id="PTHR21228">
    <property type="entry name" value="FAST LEU-RICH DOMAIN-CONTAINING"/>
    <property type="match status" value="1"/>
</dbReference>
<dbReference type="Proteomes" id="UP000613740">
    <property type="component" value="Unassembled WGS sequence"/>
</dbReference>
<dbReference type="InterPro" id="IPR050870">
    <property type="entry name" value="FAST_kinase"/>
</dbReference>
<dbReference type="OrthoDB" id="548992at2759"/>
<dbReference type="PROSITE" id="PS51286">
    <property type="entry name" value="RAP"/>
    <property type="match status" value="1"/>
</dbReference>
<dbReference type="GO" id="GO:0000963">
    <property type="term" value="P:mitochondrial RNA processing"/>
    <property type="evidence" value="ECO:0007669"/>
    <property type="project" value="TreeGrafter"/>
</dbReference>
<dbReference type="GO" id="GO:1901259">
    <property type="term" value="P:chloroplast rRNA processing"/>
    <property type="evidence" value="ECO:0007669"/>
    <property type="project" value="TreeGrafter"/>
</dbReference>
<organism evidence="3 4">
    <name type="scientific">Chlamydomonas schloesseri</name>
    <dbReference type="NCBI Taxonomy" id="2026947"/>
    <lineage>
        <taxon>Eukaryota</taxon>
        <taxon>Viridiplantae</taxon>
        <taxon>Chlorophyta</taxon>
        <taxon>core chlorophytes</taxon>
        <taxon>Chlorophyceae</taxon>
        <taxon>CS clade</taxon>
        <taxon>Chlamydomonadales</taxon>
        <taxon>Chlamydomonadaceae</taxon>
        <taxon>Chlamydomonas</taxon>
    </lineage>
</organism>
<evidence type="ECO:0000313" key="4">
    <source>
        <dbReference type="Proteomes" id="UP000613740"/>
    </source>
</evidence>